<dbReference type="Gramene" id="Kaladp0748s0009.1.v1.1">
    <property type="protein sequence ID" value="Kaladp0748s0009.1.v1.1"/>
    <property type="gene ID" value="Kaladp0748s0009.v1.1"/>
</dbReference>
<organism evidence="2 3">
    <name type="scientific">Kalanchoe fedtschenkoi</name>
    <name type="common">Lavender scallops</name>
    <name type="synonym">South American air plant</name>
    <dbReference type="NCBI Taxonomy" id="63787"/>
    <lineage>
        <taxon>Eukaryota</taxon>
        <taxon>Viridiplantae</taxon>
        <taxon>Streptophyta</taxon>
        <taxon>Embryophyta</taxon>
        <taxon>Tracheophyta</taxon>
        <taxon>Spermatophyta</taxon>
        <taxon>Magnoliopsida</taxon>
        <taxon>eudicotyledons</taxon>
        <taxon>Gunneridae</taxon>
        <taxon>Pentapetalae</taxon>
        <taxon>Saxifragales</taxon>
        <taxon>Crassulaceae</taxon>
        <taxon>Kalanchoe</taxon>
    </lineage>
</organism>
<evidence type="ECO:0000313" key="2">
    <source>
        <dbReference type="EnsemblPlants" id="Kaladp0748s0009.1.v1.1"/>
    </source>
</evidence>
<dbReference type="AlphaFoldDB" id="A0A7N0VG04"/>
<dbReference type="EnsemblPlants" id="Kaladp0748s0009.1.v1.1">
    <property type="protein sequence ID" value="Kaladp0748s0009.1.v1.1"/>
    <property type="gene ID" value="Kaladp0748s0009.v1.1"/>
</dbReference>
<proteinExistence type="predicted"/>
<protein>
    <recommendedName>
        <fullName evidence="4">DUF4228 domain protein</fullName>
    </recommendedName>
</protein>
<name>A0A7N0VG04_KALFE</name>
<dbReference type="PANTHER" id="PTHR33413">
    <property type="entry name" value="EXPRESSED PROTEIN"/>
    <property type="match status" value="1"/>
</dbReference>
<dbReference type="Proteomes" id="UP000594263">
    <property type="component" value="Unplaced"/>
</dbReference>
<accession>A0A7N0VG04</accession>
<dbReference type="InterPro" id="IPR025322">
    <property type="entry name" value="PADRE_dom"/>
</dbReference>
<keyword evidence="3" id="KW-1185">Reference proteome</keyword>
<feature type="region of interest" description="Disordered" evidence="1">
    <location>
        <begin position="138"/>
        <end position="172"/>
    </location>
</feature>
<sequence length="172" mass="19373">MGNCQAVDAAVLVIQHPDGKLEKMYWSVSASEVMRKNPDHYVTLIMPVPESNEESKAEPQERKPTHLKLLRSTDTLNLGSAYRLVPSKEVLTVLRTKKSARMSKRRVSPALISENVTEKEVSSLFEVAEKTTTEDIFKATGKWSRPQSKKPLMRSSKSWHPSLKTIAEIPSQ</sequence>
<reference evidence="2" key="1">
    <citation type="submission" date="2021-01" db="UniProtKB">
        <authorList>
            <consortium name="EnsemblPlants"/>
        </authorList>
    </citation>
    <scope>IDENTIFICATION</scope>
</reference>
<dbReference type="PANTHER" id="PTHR33413:SF4">
    <property type="entry name" value="D-RIBOSE-BINDING PERIPLASMIC PROTEIN"/>
    <property type="match status" value="1"/>
</dbReference>
<evidence type="ECO:0008006" key="4">
    <source>
        <dbReference type="Google" id="ProtNLM"/>
    </source>
</evidence>
<dbReference type="Pfam" id="PF14009">
    <property type="entry name" value="PADRE"/>
    <property type="match status" value="1"/>
</dbReference>
<evidence type="ECO:0000256" key="1">
    <source>
        <dbReference type="SAM" id="MobiDB-lite"/>
    </source>
</evidence>
<evidence type="ECO:0000313" key="3">
    <source>
        <dbReference type="Proteomes" id="UP000594263"/>
    </source>
</evidence>